<gene>
    <name evidence="2" type="ORF">STRTUCAR8_00037</name>
</gene>
<dbReference type="Pfam" id="PF20605">
    <property type="entry name" value="Antitox_RHH"/>
    <property type="match status" value="1"/>
</dbReference>
<reference evidence="2 3" key="1">
    <citation type="journal article" date="2011" name="Plasmid">
        <title>Streptomyces turgidiscabies Car8 contains a modular pathogenicity island that shares virulence genes with other actinobacterial plant pathogens.</title>
        <authorList>
            <person name="Huguet-Tapia J.C."/>
            <person name="Badger J.H."/>
            <person name="Loria R."/>
            <person name="Pettis G.S."/>
        </authorList>
    </citation>
    <scope>NUCLEOTIDE SEQUENCE [LARGE SCALE GENOMIC DNA]</scope>
    <source>
        <strain evidence="2 3">Car8</strain>
    </source>
</reference>
<dbReference type="RefSeq" id="WP_006376953.1">
    <property type="nucleotide sequence ID" value="NZ_AEJB01000253.1"/>
</dbReference>
<protein>
    <recommendedName>
        <fullName evidence="1">Antitoxin-like ribbon-helix-helix domain-containing protein</fullName>
    </recommendedName>
</protein>
<feature type="domain" description="Antitoxin-like ribbon-helix-helix" evidence="1">
    <location>
        <begin position="15"/>
        <end position="57"/>
    </location>
</feature>
<evidence type="ECO:0000313" key="3">
    <source>
        <dbReference type="Proteomes" id="UP000010931"/>
    </source>
</evidence>
<dbReference type="AlphaFoldDB" id="L7F9V6"/>
<dbReference type="Proteomes" id="UP000010931">
    <property type="component" value="Unassembled WGS sequence"/>
</dbReference>
<proteinExistence type="predicted"/>
<sequence length="58" mass="6652">MPDEQEQSAPATEDRVLISGRVRASVRRRMKLYAAAHDVNLQDLLDEALDEFLRNRNA</sequence>
<dbReference type="Gene3D" id="1.10.1220.10">
    <property type="entry name" value="Met repressor-like"/>
    <property type="match status" value="1"/>
</dbReference>
<dbReference type="PATRIC" id="fig|698760.3.peg.3362"/>
<dbReference type="SUPFAM" id="SSF47598">
    <property type="entry name" value="Ribbon-helix-helix"/>
    <property type="match status" value="1"/>
</dbReference>
<keyword evidence="3" id="KW-1185">Reference proteome</keyword>
<evidence type="ECO:0000259" key="1">
    <source>
        <dbReference type="Pfam" id="PF20605"/>
    </source>
</evidence>
<dbReference type="InterPro" id="IPR010985">
    <property type="entry name" value="Ribbon_hlx_hlx"/>
</dbReference>
<dbReference type="STRING" id="85558.T45_09014"/>
<accession>L7F9V6</accession>
<dbReference type="EMBL" id="AEJB01000253">
    <property type="protein sequence ID" value="ELP67904.1"/>
    <property type="molecule type" value="Genomic_DNA"/>
</dbReference>
<evidence type="ECO:0000313" key="2">
    <source>
        <dbReference type="EMBL" id="ELP67904.1"/>
    </source>
</evidence>
<name>L7F9V6_STRT8</name>
<dbReference type="InterPro" id="IPR013321">
    <property type="entry name" value="Arc_rbn_hlx_hlx"/>
</dbReference>
<comment type="caution">
    <text evidence="2">The sequence shown here is derived from an EMBL/GenBank/DDBJ whole genome shotgun (WGS) entry which is preliminary data.</text>
</comment>
<dbReference type="InterPro" id="IPR046765">
    <property type="entry name" value="Antitox_RHH"/>
</dbReference>
<dbReference type="GO" id="GO:0006355">
    <property type="term" value="P:regulation of DNA-templated transcription"/>
    <property type="evidence" value="ECO:0007669"/>
    <property type="project" value="InterPro"/>
</dbReference>
<dbReference type="GeneID" id="97407595"/>
<organism evidence="2 3">
    <name type="scientific">Streptomyces turgidiscabies (strain Car8)</name>
    <dbReference type="NCBI Taxonomy" id="698760"/>
    <lineage>
        <taxon>Bacteria</taxon>
        <taxon>Bacillati</taxon>
        <taxon>Actinomycetota</taxon>
        <taxon>Actinomycetes</taxon>
        <taxon>Kitasatosporales</taxon>
        <taxon>Streptomycetaceae</taxon>
        <taxon>Streptomyces</taxon>
    </lineage>
</organism>